<gene>
    <name evidence="6" type="ORF">NBR_LOCUS16875</name>
</gene>
<dbReference type="SUPFAM" id="SSF57362">
    <property type="entry name" value="BPTI-like"/>
    <property type="match status" value="1"/>
</dbReference>
<dbReference type="InterPro" id="IPR036880">
    <property type="entry name" value="Kunitz_BPTI_sf"/>
</dbReference>
<proteinExistence type="predicted"/>
<dbReference type="STRING" id="27835.A0A0N4YIW7"/>
<dbReference type="WBParaSite" id="NBR_0001687401-mRNA-1">
    <property type="protein sequence ID" value="NBR_0001687401-mRNA-1"/>
    <property type="gene ID" value="NBR_0001687401"/>
</dbReference>
<evidence type="ECO:0000313" key="7">
    <source>
        <dbReference type="Proteomes" id="UP000271162"/>
    </source>
</evidence>
<evidence type="ECO:0000313" key="8">
    <source>
        <dbReference type="WBParaSite" id="NBR_0001687401-mRNA-1"/>
    </source>
</evidence>
<evidence type="ECO:0000256" key="2">
    <source>
        <dbReference type="PROSITE-ProRule" id="PRU00500"/>
    </source>
</evidence>
<dbReference type="GO" id="GO:0004867">
    <property type="term" value="F:serine-type endopeptidase inhibitor activity"/>
    <property type="evidence" value="ECO:0007669"/>
    <property type="project" value="InterPro"/>
</dbReference>
<dbReference type="PROSITE" id="PS51162">
    <property type="entry name" value="THYROGLOBULIN_1_2"/>
    <property type="match status" value="1"/>
</dbReference>
<feature type="domain" description="Thyroglobulin type-1" evidence="5">
    <location>
        <begin position="86"/>
        <end position="156"/>
    </location>
</feature>
<feature type="signal peptide" evidence="3">
    <location>
        <begin position="1"/>
        <end position="15"/>
    </location>
</feature>
<keyword evidence="3" id="KW-0732">Signal</keyword>
<feature type="disulfide bond" evidence="2">
    <location>
        <begin position="123"/>
        <end position="130"/>
    </location>
</feature>
<evidence type="ECO:0000256" key="3">
    <source>
        <dbReference type="SAM" id="SignalP"/>
    </source>
</evidence>
<dbReference type="PROSITE" id="PS50279">
    <property type="entry name" value="BPTI_KUNITZ_2"/>
    <property type="match status" value="1"/>
</dbReference>
<comment type="caution">
    <text evidence="2">Lacks conserved residue(s) required for the propagation of feature annotation.</text>
</comment>
<dbReference type="PANTHER" id="PTHR47248">
    <property type="entry name" value="PROTEIN CBG06772"/>
    <property type="match status" value="1"/>
</dbReference>
<keyword evidence="7" id="KW-1185">Reference proteome</keyword>
<dbReference type="Proteomes" id="UP000271162">
    <property type="component" value="Unassembled WGS sequence"/>
</dbReference>
<dbReference type="SUPFAM" id="SSF57610">
    <property type="entry name" value="Thyroglobulin type-1 domain"/>
    <property type="match status" value="2"/>
</dbReference>
<name>A0A0N4YIW7_NIPBR</name>
<feature type="chain" id="PRO_5043125739" evidence="3">
    <location>
        <begin position="16"/>
        <end position="313"/>
    </location>
</feature>
<evidence type="ECO:0000259" key="5">
    <source>
        <dbReference type="PROSITE" id="PS51162"/>
    </source>
</evidence>
<dbReference type="InterPro" id="IPR020901">
    <property type="entry name" value="Prtase_inh_Kunz-CS"/>
</dbReference>
<dbReference type="InterPro" id="IPR036857">
    <property type="entry name" value="Thyroglobulin_1_sf"/>
</dbReference>
<reference evidence="6 7" key="2">
    <citation type="submission" date="2018-11" db="EMBL/GenBank/DDBJ databases">
        <authorList>
            <consortium name="Pathogen Informatics"/>
        </authorList>
    </citation>
    <scope>NUCLEOTIDE SEQUENCE [LARGE SCALE GENOMIC DNA]</scope>
</reference>
<dbReference type="PANTHER" id="PTHR47248:SF7">
    <property type="entry name" value="BPTI_KUNITZ INHIBITOR DOMAIN-CONTAINING PROTEIN"/>
    <property type="match status" value="1"/>
</dbReference>
<dbReference type="SMART" id="SM00131">
    <property type="entry name" value="KU"/>
    <property type="match status" value="1"/>
</dbReference>
<dbReference type="OMA" id="WFDVETF"/>
<sequence length="313" mass="34068">MLALVIASFAVLCHAVSVPLSNARSGTAALPQAGPCTQNNDGMKCTKHGYYDTIQCDSRGCFCVNAHNGIIAFDTKTSSNRTMPRCSGCHNSIKKMVGEGSITDGTFVPKCDAILGNFEPLQCDLKRKVCYCVDVQTGTEIANTRKSMAAKKSITCDGTEFSIDPEQFPSPVQSTMTADMRYPVAKETCRLDRSKGNTCRGAKPSTRYFFDHTTFSCLSFEYLGCGGNDNNYKTSSDCYSNCMLREFLTGGASYTKISDRFDAAYHPKCSNGRSAYAIDMGGWNSTVLGKSCKDNFCPPGYKCQDGDIFAYCC</sequence>
<dbReference type="EMBL" id="UYSL01022438">
    <property type="protein sequence ID" value="VDL80470.1"/>
    <property type="molecule type" value="Genomic_DNA"/>
</dbReference>
<evidence type="ECO:0000313" key="6">
    <source>
        <dbReference type="EMBL" id="VDL80470.1"/>
    </source>
</evidence>
<reference evidence="8" key="1">
    <citation type="submission" date="2017-02" db="UniProtKB">
        <authorList>
            <consortium name="WormBaseParasite"/>
        </authorList>
    </citation>
    <scope>IDENTIFICATION</scope>
</reference>
<dbReference type="InterPro" id="IPR052861">
    <property type="entry name" value="BPTI/Kunitz_domain"/>
</dbReference>
<organism evidence="8">
    <name type="scientific">Nippostrongylus brasiliensis</name>
    <name type="common">Rat hookworm</name>
    <dbReference type="NCBI Taxonomy" id="27835"/>
    <lineage>
        <taxon>Eukaryota</taxon>
        <taxon>Metazoa</taxon>
        <taxon>Ecdysozoa</taxon>
        <taxon>Nematoda</taxon>
        <taxon>Chromadorea</taxon>
        <taxon>Rhabditida</taxon>
        <taxon>Rhabditina</taxon>
        <taxon>Rhabditomorpha</taxon>
        <taxon>Strongyloidea</taxon>
        <taxon>Heligmosomidae</taxon>
        <taxon>Nippostrongylus</taxon>
    </lineage>
</organism>
<dbReference type="Gene3D" id="4.10.410.10">
    <property type="entry name" value="Pancreatic trypsin inhibitor Kunitz domain"/>
    <property type="match status" value="1"/>
</dbReference>
<evidence type="ECO:0000256" key="1">
    <source>
        <dbReference type="ARBA" id="ARBA00023157"/>
    </source>
</evidence>
<accession>A0A0N4YIW7</accession>
<dbReference type="AlphaFoldDB" id="A0A0N4YIW7"/>
<dbReference type="PROSITE" id="PS00484">
    <property type="entry name" value="THYROGLOBULIN_1_1"/>
    <property type="match status" value="1"/>
</dbReference>
<dbReference type="SMART" id="SM00211">
    <property type="entry name" value="TY"/>
    <property type="match status" value="2"/>
</dbReference>
<dbReference type="CDD" id="cd00191">
    <property type="entry name" value="TY"/>
    <property type="match status" value="1"/>
</dbReference>
<dbReference type="CDD" id="cd00109">
    <property type="entry name" value="Kunitz-type"/>
    <property type="match status" value="1"/>
</dbReference>
<dbReference type="Pfam" id="PF00086">
    <property type="entry name" value="Thyroglobulin_1"/>
    <property type="match status" value="2"/>
</dbReference>
<dbReference type="InterPro" id="IPR002223">
    <property type="entry name" value="Kunitz_BPTI"/>
</dbReference>
<dbReference type="PROSITE" id="PS00280">
    <property type="entry name" value="BPTI_KUNITZ_1"/>
    <property type="match status" value="1"/>
</dbReference>
<feature type="domain" description="BPTI/Kunitz inhibitor" evidence="4">
    <location>
        <begin position="189"/>
        <end position="242"/>
    </location>
</feature>
<dbReference type="Gene3D" id="4.10.800.10">
    <property type="entry name" value="Thyroglobulin type-1"/>
    <property type="match status" value="2"/>
</dbReference>
<protein>
    <submittedName>
        <fullName evidence="8">Kunitz/Bovine pancreatic trypsin inhibitor domain protein</fullName>
    </submittedName>
</protein>
<evidence type="ECO:0000259" key="4">
    <source>
        <dbReference type="PROSITE" id="PS50279"/>
    </source>
</evidence>
<keyword evidence="1 2" id="KW-1015">Disulfide bond</keyword>
<dbReference type="InterPro" id="IPR000716">
    <property type="entry name" value="Thyroglobulin_1"/>
</dbReference>
<dbReference type="Pfam" id="PF00014">
    <property type="entry name" value="Kunitz_BPTI"/>
    <property type="match status" value="1"/>
</dbReference>